<protein>
    <recommendedName>
        <fullName evidence="5">unspecific monooxygenase</fullName>
        <ecNumber evidence="5">1.14.14.1</ecNumber>
    </recommendedName>
</protein>
<evidence type="ECO:0000256" key="12">
    <source>
        <dbReference type="ARBA" id="ARBA00023033"/>
    </source>
</evidence>
<evidence type="ECO:0000256" key="15">
    <source>
        <dbReference type="PIRSR" id="PIRSR602401-1"/>
    </source>
</evidence>
<sequence>MWYVLAAVVTVLGLLIHYLTTRKYDYWKKKNIPHLKPKFLFGNYEDLMILRSNLGSQVQKICQNFKDAPLIGAYFGTEPVLIVNDPEMVKLVTTKDFYYFAYREISDHYYKENLTKNLFHSSGDYWKVLRQNLTPMFSSAKMKNMFALIENCSKTLEKVLDEWVATSPVLEVRSHVGRFTMDCIGSCAFGLDTKAMIDENSPFTNVGNLIFQNTTPRGLKNNTRYIWPNIFYALGLTAFPKEIDAFFRKFLMGVLYERRGKPLARKDFIEMVLSFYNKKCITGDSLKNLKSDERLKVDLEVDDELVMAQCFVFFAAGYETSATTSSYTLYELAKDQESQERARQEVRDWLRKREGQLGYECVTELPFLEQCIDETLRLYPVLGVVTREVTDTYQFDNGPAVERGLRVHLPIYHMHHNPKYFPDPESFRPERFAPENKHNIQPYTYFPFGEGPRVCIGMRFAKMQMLAGLVTILKKYRVELAEGMPKTVEFEPRSIVTQSKTGINLKFVPLADADEYAFK</sequence>
<dbReference type="EC" id="1.14.14.1" evidence="5"/>
<dbReference type="SUPFAM" id="SSF48264">
    <property type="entry name" value="Cytochrome P450"/>
    <property type="match status" value="1"/>
</dbReference>
<keyword evidence="7 15" id="KW-0479">Metal-binding</keyword>
<dbReference type="PANTHER" id="PTHR24292">
    <property type="entry name" value="CYTOCHROME P450"/>
    <property type="match status" value="1"/>
</dbReference>
<dbReference type="GO" id="GO:0016712">
    <property type="term" value="F:oxidoreductase activity, acting on paired donors, with incorporation or reduction of molecular oxygen, reduced flavin or flavoprotein as one donor, and incorporation of one atom of oxygen"/>
    <property type="evidence" value="ECO:0007669"/>
    <property type="project" value="UniProtKB-EC"/>
</dbReference>
<evidence type="ECO:0000256" key="8">
    <source>
        <dbReference type="ARBA" id="ARBA00022824"/>
    </source>
</evidence>
<evidence type="ECO:0000256" key="6">
    <source>
        <dbReference type="ARBA" id="ARBA00022617"/>
    </source>
</evidence>
<dbReference type="PANTHER" id="PTHR24292:SF45">
    <property type="entry name" value="CYTOCHROME P450 6G1-RELATED"/>
    <property type="match status" value="1"/>
</dbReference>
<evidence type="ECO:0000256" key="13">
    <source>
        <dbReference type="ARBA" id="ARBA00023136"/>
    </source>
</evidence>
<dbReference type="InterPro" id="IPR036396">
    <property type="entry name" value="Cyt_P450_sf"/>
</dbReference>
<keyword evidence="10 16" id="KW-0560">Oxidoreductase</keyword>
<proteinExistence type="inferred from homology"/>
<dbReference type="PRINTS" id="PR00385">
    <property type="entry name" value="P450"/>
</dbReference>
<comment type="similarity">
    <text evidence="4 16">Belongs to the cytochrome P450 family.</text>
</comment>
<keyword evidence="12 16" id="KW-0503">Monooxygenase</keyword>
<dbReference type="Pfam" id="PF00067">
    <property type="entry name" value="p450"/>
    <property type="match status" value="1"/>
</dbReference>
<dbReference type="GO" id="GO:0005789">
    <property type="term" value="C:endoplasmic reticulum membrane"/>
    <property type="evidence" value="ECO:0007669"/>
    <property type="project" value="UniProtKB-SubCell"/>
</dbReference>
<evidence type="ECO:0000256" key="2">
    <source>
        <dbReference type="ARBA" id="ARBA00004174"/>
    </source>
</evidence>
<dbReference type="GO" id="GO:0020037">
    <property type="term" value="F:heme binding"/>
    <property type="evidence" value="ECO:0007669"/>
    <property type="project" value="InterPro"/>
</dbReference>
<evidence type="ECO:0000256" key="1">
    <source>
        <dbReference type="ARBA" id="ARBA00001971"/>
    </source>
</evidence>
<reference evidence="17 18" key="1">
    <citation type="journal article" date="2019" name="Commun. Biol.">
        <title>The bagworm genome reveals a unique fibroin gene that provides high tensile strength.</title>
        <authorList>
            <person name="Kono N."/>
            <person name="Nakamura H."/>
            <person name="Ohtoshi R."/>
            <person name="Tomita M."/>
            <person name="Numata K."/>
            <person name="Arakawa K."/>
        </authorList>
    </citation>
    <scope>NUCLEOTIDE SEQUENCE [LARGE SCALE GENOMIC DNA]</scope>
</reference>
<comment type="catalytic activity">
    <reaction evidence="14">
        <text>an organic molecule + reduced [NADPH--hemoprotein reductase] + O2 = an alcohol + oxidized [NADPH--hemoprotein reductase] + H2O + H(+)</text>
        <dbReference type="Rhea" id="RHEA:17149"/>
        <dbReference type="Rhea" id="RHEA-COMP:11964"/>
        <dbReference type="Rhea" id="RHEA-COMP:11965"/>
        <dbReference type="ChEBI" id="CHEBI:15377"/>
        <dbReference type="ChEBI" id="CHEBI:15378"/>
        <dbReference type="ChEBI" id="CHEBI:15379"/>
        <dbReference type="ChEBI" id="CHEBI:30879"/>
        <dbReference type="ChEBI" id="CHEBI:57618"/>
        <dbReference type="ChEBI" id="CHEBI:58210"/>
        <dbReference type="ChEBI" id="CHEBI:142491"/>
        <dbReference type="EC" id="1.14.14.1"/>
    </reaction>
</comment>
<dbReference type="AlphaFoldDB" id="A0A4C1TUH0"/>
<evidence type="ECO:0000256" key="3">
    <source>
        <dbReference type="ARBA" id="ARBA00004406"/>
    </source>
</evidence>
<evidence type="ECO:0000256" key="4">
    <source>
        <dbReference type="ARBA" id="ARBA00010617"/>
    </source>
</evidence>
<dbReference type="PRINTS" id="PR00463">
    <property type="entry name" value="EP450I"/>
</dbReference>
<keyword evidence="9" id="KW-0492">Microsome</keyword>
<organism evidence="17 18">
    <name type="scientific">Eumeta variegata</name>
    <name type="common">Bagworm moth</name>
    <name type="synonym">Eumeta japonica</name>
    <dbReference type="NCBI Taxonomy" id="151549"/>
    <lineage>
        <taxon>Eukaryota</taxon>
        <taxon>Metazoa</taxon>
        <taxon>Ecdysozoa</taxon>
        <taxon>Arthropoda</taxon>
        <taxon>Hexapoda</taxon>
        <taxon>Insecta</taxon>
        <taxon>Pterygota</taxon>
        <taxon>Neoptera</taxon>
        <taxon>Endopterygota</taxon>
        <taxon>Lepidoptera</taxon>
        <taxon>Glossata</taxon>
        <taxon>Ditrysia</taxon>
        <taxon>Tineoidea</taxon>
        <taxon>Psychidae</taxon>
        <taxon>Oiketicinae</taxon>
        <taxon>Eumeta</taxon>
    </lineage>
</organism>
<keyword evidence="18" id="KW-1185">Reference proteome</keyword>
<dbReference type="GO" id="GO:0005506">
    <property type="term" value="F:iron ion binding"/>
    <property type="evidence" value="ECO:0007669"/>
    <property type="project" value="InterPro"/>
</dbReference>
<dbReference type="InterPro" id="IPR002401">
    <property type="entry name" value="Cyt_P450_E_grp-I"/>
</dbReference>
<dbReference type="Gene3D" id="1.10.630.10">
    <property type="entry name" value="Cytochrome P450"/>
    <property type="match status" value="1"/>
</dbReference>
<keyword evidence="6 15" id="KW-0349">Heme</keyword>
<dbReference type="EMBL" id="BGZK01000089">
    <property type="protein sequence ID" value="GBP17665.1"/>
    <property type="molecule type" value="Genomic_DNA"/>
</dbReference>
<comment type="caution">
    <text evidence="17">The sequence shown here is derived from an EMBL/GenBank/DDBJ whole genome shotgun (WGS) entry which is preliminary data.</text>
</comment>
<evidence type="ECO:0000256" key="7">
    <source>
        <dbReference type="ARBA" id="ARBA00022723"/>
    </source>
</evidence>
<evidence type="ECO:0000313" key="17">
    <source>
        <dbReference type="EMBL" id="GBP17665.1"/>
    </source>
</evidence>
<dbReference type="FunFam" id="1.10.630.10:FF:000042">
    <property type="entry name" value="Cytochrome P450"/>
    <property type="match status" value="1"/>
</dbReference>
<keyword evidence="13" id="KW-0472">Membrane</keyword>
<dbReference type="PROSITE" id="PS00086">
    <property type="entry name" value="CYTOCHROME_P450"/>
    <property type="match status" value="1"/>
</dbReference>
<name>A0A4C1TUH0_EUMVA</name>
<evidence type="ECO:0000256" key="14">
    <source>
        <dbReference type="ARBA" id="ARBA00047827"/>
    </source>
</evidence>
<evidence type="ECO:0000313" key="18">
    <source>
        <dbReference type="Proteomes" id="UP000299102"/>
    </source>
</evidence>
<evidence type="ECO:0000256" key="9">
    <source>
        <dbReference type="ARBA" id="ARBA00022848"/>
    </source>
</evidence>
<dbReference type="InterPro" id="IPR001128">
    <property type="entry name" value="Cyt_P450"/>
</dbReference>
<dbReference type="STRING" id="151549.A0A4C1TUH0"/>
<keyword evidence="11 15" id="KW-0408">Iron</keyword>
<dbReference type="InterPro" id="IPR017972">
    <property type="entry name" value="Cyt_P450_CS"/>
</dbReference>
<keyword evidence="8" id="KW-0256">Endoplasmic reticulum</keyword>
<feature type="binding site" description="axial binding residue" evidence="15">
    <location>
        <position position="455"/>
    </location>
    <ligand>
        <name>heme</name>
        <dbReference type="ChEBI" id="CHEBI:30413"/>
    </ligand>
    <ligandPart>
        <name>Fe</name>
        <dbReference type="ChEBI" id="CHEBI:18248"/>
    </ligandPart>
</feature>
<evidence type="ECO:0000256" key="11">
    <source>
        <dbReference type="ARBA" id="ARBA00023004"/>
    </source>
</evidence>
<dbReference type="OrthoDB" id="2789670at2759"/>
<evidence type="ECO:0000256" key="16">
    <source>
        <dbReference type="RuleBase" id="RU000461"/>
    </source>
</evidence>
<dbReference type="Proteomes" id="UP000299102">
    <property type="component" value="Unassembled WGS sequence"/>
</dbReference>
<comment type="cofactor">
    <cofactor evidence="1 15">
        <name>heme</name>
        <dbReference type="ChEBI" id="CHEBI:30413"/>
    </cofactor>
</comment>
<dbReference type="CDD" id="cd11056">
    <property type="entry name" value="CYP6-like"/>
    <property type="match status" value="1"/>
</dbReference>
<comment type="subcellular location">
    <subcellularLocation>
        <location evidence="3">Endoplasmic reticulum membrane</location>
        <topology evidence="3">Peripheral membrane protein</topology>
    </subcellularLocation>
    <subcellularLocation>
        <location evidence="2">Microsome membrane</location>
        <topology evidence="2">Peripheral membrane protein</topology>
    </subcellularLocation>
</comment>
<gene>
    <name evidence="17" type="primary">CYP6B7</name>
    <name evidence="17" type="ORF">EVAR_8658_1</name>
</gene>
<evidence type="ECO:0000256" key="10">
    <source>
        <dbReference type="ARBA" id="ARBA00023002"/>
    </source>
</evidence>
<evidence type="ECO:0000256" key="5">
    <source>
        <dbReference type="ARBA" id="ARBA00012109"/>
    </source>
</evidence>
<dbReference type="InterPro" id="IPR050476">
    <property type="entry name" value="Insect_CytP450_Detox"/>
</dbReference>
<accession>A0A4C1TUH0</accession>